<accession>A0ABN0QUY3</accession>
<comment type="caution">
    <text evidence="1">The sequence shown here is derived from an EMBL/GenBank/DDBJ whole genome shotgun (WGS) entry which is preliminary data.</text>
</comment>
<name>A0ABN0QUY3_MYCUL</name>
<reference evidence="1 2" key="1">
    <citation type="submission" date="2014-01" db="EMBL/GenBank/DDBJ databases">
        <authorList>
            <person name="Dobos K."/>
            <person name="Lenaerts A."/>
            <person name="Ordway D."/>
            <person name="DeGroote M.A."/>
            <person name="Parker T."/>
            <person name="Sizemore C."/>
            <person name="Tallon L.J."/>
            <person name="Sadzewicz L.K."/>
            <person name="Sengamalay N."/>
            <person name="Fraser C.M."/>
            <person name="Hine E."/>
            <person name="Shefchek K.A."/>
            <person name="Das S.P."/>
            <person name="Tettelin H."/>
        </authorList>
    </citation>
    <scope>NUCLEOTIDE SEQUENCE [LARGE SCALE GENOMIC DNA]</scope>
    <source>
        <strain evidence="1 2">Harvey</strain>
    </source>
</reference>
<protein>
    <submittedName>
        <fullName evidence="1">Serine/threonine-kinase pknF domain protein</fullName>
        <ecNumber evidence="1">2.7.11.1</ecNumber>
    </submittedName>
</protein>
<proteinExistence type="predicted"/>
<evidence type="ECO:0000313" key="1">
    <source>
        <dbReference type="EMBL" id="EUA88578.1"/>
    </source>
</evidence>
<evidence type="ECO:0000313" key="2">
    <source>
        <dbReference type="Proteomes" id="UP000020681"/>
    </source>
</evidence>
<organism evidence="1 2">
    <name type="scientific">Mycobacterium ulcerans str. Harvey</name>
    <dbReference type="NCBI Taxonomy" id="1299332"/>
    <lineage>
        <taxon>Bacteria</taxon>
        <taxon>Bacillati</taxon>
        <taxon>Actinomycetota</taxon>
        <taxon>Actinomycetes</taxon>
        <taxon>Mycobacteriales</taxon>
        <taxon>Mycobacteriaceae</taxon>
        <taxon>Mycobacterium</taxon>
        <taxon>Mycobacterium ulcerans group</taxon>
    </lineage>
</organism>
<keyword evidence="1" id="KW-0808">Transferase</keyword>
<dbReference type="Proteomes" id="UP000020681">
    <property type="component" value="Unassembled WGS sequence"/>
</dbReference>
<dbReference type="EMBL" id="JAOL01000139">
    <property type="protein sequence ID" value="EUA88578.1"/>
    <property type="molecule type" value="Genomic_DNA"/>
</dbReference>
<gene>
    <name evidence="1" type="ORF">I551_4988</name>
</gene>
<keyword evidence="2" id="KW-1185">Reference proteome</keyword>
<dbReference type="EC" id="2.7.11.1" evidence="1"/>
<dbReference type="GO" id="GO:0004674">
    <property type="term" value="F:protein serine/threonine kinase activity"/>
    <property type="evidence" value="ECO:0007669"/>
    <property type="project" value="UniProtKB-EC"/>
</dbReference>
<sequence length="44" mass="5054">MSATPDPIEPPLPIDQDSPIRICMQQTGQTRHECREDIRRSNGY</sequence>